<gene>
    <name evidence="3" type="ORF">BRM3_11390</name>
</gene>
<dbReference type="SMART" id="SM00871">
    <property type="entry name" value="AraC_E_bind"/>
    <property type="match status" value="1"/>
</dbReference>
<dbReference type="InterPro" id="IPR010499">
    <property type="entry name" value="AraC_E-bd"/>
</dbReference>
<dbReference type="SMART" id="SM00422">
    <property type="entry name" value="HTH_MERR"/>
    <property type="match status" value="1"/>
</dbReference>
<accession>A0ABY6FZ41</accession>
<dbReference type="PANTHER" id="PTHR30204:SF97">
    <property type="entry name" value="MERR FAMILY REGULATORY PROTEIN"/>
    <property type="match status" value="1"/>
</dbReference>
<evidence type="ECO:0000313" key="4">
    <source>
        <dbReference type="Proteomes" id="UP001164305"/>
    </source>
</evidence>
<dbReference type="InterPro" id="IPR047057">
    <property type="entry name" value="MerR_fam"/>
</dbReference>
<dbReference type="EMBL" id="CP107020">
    <property type="protein sequence ID" value="UYG16214.1"/>
    <property type="molecule type" value="Genomic_DNA"/>
</dbReference>
<feature type="domain" description="HTH merR-type" evidence="2">
    <location>
        <begin position="1"/>
        <end position="71"/>
    </location>
</feature>
<proteinExistence type="predicted"/>
<name>A0ABY6FZ41_9MICO</name>
<dbReference type="InterPro" id="IPR000551">
    <property type="entry name" value="MerR-type_HTH_dom"/>
</dbReference>
<dbReference type="Pfam" id="PF13411">
    <property type="entry name" value="MerR_1"/>
    <property type="match status" value="1"/>
</dbReference>
<dbReference type="PROSITE" id="PS50937">
    <property type="entry name" value="HTH_MERR_2"/>
    <property type="match status" value="1"/>
</dbReference>
<dbReference type="SUPFAM" id="SSF55136">
    <property type="entry name" value="Probable bacterial effector-binding domain"/>
    <property type="match status" value="1"/>
</dbReference>
<evidence type="ECO:0000259" key="2">
    <source>
        <dbReference type="PROSITE" id="PS50937"/>
    </source>
</evidence>
<dbReference type="Gene3D" id="3.20.80.10">
    <property type="entry name" value="Regulatory factor, effector binding domain"/>
    <property type="match status" value="1"/>
</dbReference>
<keyword evidence="4" id="KW-1185">Reference proteome</keyword>
<organism evidence="3 4">
    <name type="scientific">Brachybacterium huguangmaarense</name>
    <dbReference type="NCBI Taxonomy" id="1652028"/>
    <lineage>
        <taxon>Bacteria</taxon>
        <taxon>Bacillati</taxon>
        <taxon>Actinomycetota</taxon>
        <taxon>Actinomycetes</taxon>
        <taxon>Micrococcales</taxon>
        <taxon>Dermabacteraceae</taxon>
        <taxon>Brachybacterium</taxon>
    </lineage>
</organism>
<dbReference type="Proteomes" id="UP001164305">
    <property type="component" value="Chromosome"/>
</dbReference>
<evidence type="ECO:0000256" key="1">
    <source>
        <dbReference type="ARBA" id="ARBA00023125"/>
    </source>
</evidence>
<evidence type="ECO:0000313" key="3">
    <source>
        <dbReference type="EMBL" id="UYG16214.1"/>
    </source>
</evidence>
<dbReference type="CDD" id="cd01107">
    <property type="entry name" value="HTH_BmrR"/>
    <property type="match status" value="1"/>
</dbReference>
<dbReference type="InterPro" id="IPR011256">
    <property type="entry name" value="Reg_factor_effector_dom_sf"/>
</dbReference>
<reference evidence="3" key="1">
    <citation type="submission" date="2022-10" db="EMBL/GenBank/DDBJ databases">
        <title>Whole-Genome Sequencing of Brachybacterium huguangmaarense BRM-3, Isolated from Betula schmidtii.</title>
        <authorList>
            <person name="Haam D."/>
        </authorList>
    </citation>
    <scope>NUCLEOTIDE SEQUENCE</scope>
    <source>
        <strain evidence="3">BRM-3</strain>
    </source>
</reference>
<protein>
    <submittedName>
        <fullName evidence="3">MerR family transcriptional regulator</fullName>
    </submittedName>
</protein>
<dbReference type="SUPFAM" id="SSF46955">
    <property type="entry name" value="Putative DNA-binding domain"/>
    <property type="match status" value="1"/>
</dbReference>
<sequence>MLSIGAFAQIGQVTHRQLRHWEAAGLLAPAHVDKITGYRSYDPSQLRQLHRIVALRRLGFGIDDIAAMLAEGVTTDFLAEQLRSRQAEVEREHRVAEARLVDVARRLRLIETENTMSTIEYVEKPLPALRLAARTTVVPEQPDIAGFVGPAFDAIAGVIGDVPGALDTPVAIYEPTEEGMRVTVGYPYNGEAQEGLEIAEVPAAGTALCGVHLGSMERIGNSWQALHTAVLERGVVPSAACRELYIRAYPEDQTDWVTELQQPIEPPGSRS</sequence>
<dbReference type="RefSeq" id="WP_263593427.1">
    <property type="nucleotide sequence ID" value="NZ_CP107020.1"/>
</dbReference>
<dbReference type="InterPro" id="IPR009061">
    <property type="entry name" value="DNA-bd_dom_put_sf"/>
</dbReference>
<keyword evidence="1" id="KW-0238">DNA-binding</keyword>
<dbReference type="PANTHER" id="PTHR30204">
    <property type="entry name" value="REDOX-CYCLING DRUG-SENSING TRANSCRIPTIONAL ACTIVATOR SOXR"/>
    <property type="match status" value="1"/>
</dbReference>
<dbReference type="Gene3D" id="1.10.1660.10">
    <property type="match status" value="1"/>
</dbReference>